<evidence type="ECO:0000313" key="2">
    <source>
        <dbReference type="EMBL" id="EDO26165.1"/>
    </source>
</evidence>
<dbReference type="Gene3D" id="2.130.10.10">
    <property type="entry name" value="YVTN repeat-like/Quinoprotein amine dehydrogenase"/>
    <property type="match status" value="2"/>
</dbReference>
<dbReference type="SUPFAM" id="SSF50998">
    <property type="entry name" value="Quinoprotein alcohol dehydrogenase-like"/>
    <property type="match status" value="1"/>
</dbReference>
<dbReference type="Proteomes" id="UP000001593">
    <property type="component" value="Unassembled WGS sequence"/>
</dbReference>
<gene>
    <name evidence="2" type="ORF">NEMVEDRAFT_v1g225329</name>
</gene>
<dbReference type="PANTHER" id="PTHR44394">
    <property type="entry name" value="BETA-ALANINE-ACTIVATING ENZYME"/>
    <property type="match status" value="1"/>
</dbReference>
<dbReference type="eggNOG" id="KOG4649">
    <property type="taxonomic scope" value="Eukaryota"/>
</dbReference>
<feature type="domain" description="Pyrrolo-quinoline quinone repeat" evidence="1">
    <location>
        <begin position="139"/>
        <end position="214"/>
    </location>
</feature>
<dbReference type="KEGG" id="nve:5496530"/>
<dbReference type="AlphaFoldDB" id="A7TCQ0"/>
<dbReference type="InterPro" id="IPR052091">
    <property type="entry name" value="Beta-ala_Activ/Resist"/>
</dbReference>
<dbReference type="HOGENOM" id="CLU_1280560_0_0_1"/>
<reference evidence="2 3" key="1">
    <citation type="journal article" date="2007" name="Science">
        <title>Sea anemone genome reveals ancestral eumetazoan gene repertoire and genomic organization.</title>
        <authorList>
            <person name="Putnam N.H."/>
            <person name="Srivastava M."/>
            <person name="Hellsten U."/>
            <person name="Dirks B."/>
            <person name="Chapman J."/>
            <person name="Salamov A."/>
            <person name="Terry A."/>
            <person name="Shapiro H."/>
            <person name="Lindquist E."/>
            <person name="Kapitonov V.V."/>
            <person name="Jurka J."/>
            <person name="Genikhovich G."/>
            <person name="Grigoriev I.V."/>
            <person name="Lucas S.M."/>
            <person name="Steele R.E."/>
            <person name="Finnerty J.R."/>
            <person name="Technau U."/>
            <person name="Martindale M.Q."/>
            <person name="Rokhsar D.S."/>
        </authorList>
    </citation>
    <scope>NUCLEOTIDE SEQUENCE [LARGE SCALE GENOMIC DNA]</scope>
    <source>
        <strain evidence="3">CH2 X CH6</strain>
    </source>
</reference>
<dbReference type="PANTHER" id="PTHR44394:SF1">
    <property type="entry name" value="BETA-ALANINE-ACTIVATING ENZYME"/>
    <property type="match status" value="1"/>
</dbReference>
<dbReference type="SMART" id="SM00564">
    <property type="entry name" value="PQQ"/>
    <property type="match status" value="5"/>
</dbReference>
<dbReference type="InterPro" id="IPR011047">
    <property type="entry name" value="Quinoprotein_ADH-like_sf"/>
</dbReference>
<evidence type="ECO:0000313" key="3">
    <source>
        <dbReference type="Proteomes" id="UP000001593"/>
    </source>
</evidence>
<feature type="domain" description="Pyrrolo-quinoline quinone repeat" evidence="1">
    <location>
        <begin position="30"/>
        <end position="134"/>
    </location>
</feature>
<dbReference type="InterPro" id="IPR015943">
    <property type="entry name" value="WD40/YVTN_repeat-like_dom_sf"/>
</dbReference>
<evidence type="ECO:0000259" key="1">
    <source>
        <dbReference type="Pfam" id="PF13360"/>
    </source>
</evidence>
<dbReference type="PhylomeDB" id="A7TCQ0"/>
<accession>A7TCQ0</accession>
<sequence length="216" mass="23634">MWKYGTAEDGGSMCAFSPDETVLYCGTDDNFIRAFNRLDGTLLWKFKTEGAVTSSTRVGTDGTLFVGCVDGHIYCIKPDGTLKWKKHLGDQVWATPALQDGGRVVFIASMAQEPHNVFALQGETGEVLWQRLTGGPVFASPALSADESTVYVCSFDANCYAYESATGKIMWVFEADASFQSSPALSKSRGLMFVTSTEGNMFCVRLSDGKIQWIHK</sequence>
<dbReference type="Pfam" id="PF13360">
    <property type="entry name" value="PQQ_2"/>
    <property type="match status" value="2"/>
</dbReference>
<name>A7TCQ0_NEMVE</name>
<dbReference type="InterPro" id="IPR018391">
    <property type="entry name" value="PQQ_b-propeller_rpt"/>
</dbReference>
<dbReference type="STRING" id="45351.A7TCQ0"/>
<proteinExistence type="predicted"/>
<feature type="non-terminal residue" evidence="2">
    <location>
        <position position="216"/>
    </location>
</feature>
<dbReference type="EMBL" id="DS476631">
    <property type="protein sequence ID" value="EDO26165.1"/>
    <property type="molecule type" value="Genomic_DNA"/>
</dbReference>
<dbReference type="OMA" id="WAFTTED"/>
<organism evidence="2 3">
    <name type="scientific">Nematostella vectensis</name>
    <name type="common">Starlet sea anemone</name>
    <dbReference type="NCBI Taxonomy" id="45351"/>
    <lineage>
        <taxon>Eukaryota</taxon>
        <taxon>Metazoa</taxon>
        <taxon>Cnidaria</taxon>
        <taxon>Anthozoa</taxon>
        <taxon>Hexacorallia</taxon>
        <taxon>Actiniaria</taxon>
        <taxon>Edwardsiidae</taxon>
        <taxon>Nematostella</taxon>
    </lineage>
</organism>
<dbReference type="InParanoid" id="A7TCQ0"/>
<keyword evidence="3" id="KW-1185">Reference proteome</keyword>
<protein>
    <recommendedName>
        <fullName evidence="1">Pyrrolo-quinoline quinone repeat domain-containing protein</fullName>
    </recommendedName>
</protein>
<dbReference type="InterPro" id="IPR002372">
    <property type="entry name" value="PQQ_rpt_dom"/>
</dbReference>